<organism evidence="2 3">
    <name type="scientific">Bacillus swezeyi</name>
    <dbReference type="NCBI Taxonomy" id="1925020"/>
    <lineage>
        <taxon>Bacteria</taxon>
        <taxon>Bacillati</taxon>
        <taxon>Bacillota</taxon>
        <taxon>Bacilli</taxon>
        <taxon>Bacillales</taxon>
        <taxon>Bacillaceae</taxon>
        <taxon>Bacillus</taxon>
    </lineage>
</organism>
<dbReference type="InterPro" id="IPR017946">
    <property type="entry name" value="PLC-like_Pdiesterase_TIM-brl"/>
</dbReference>
<dbReference type="AlphaFoldDB" id="A0A5M8RPX6"/>
<dbReference type="GO" id="GO:0006629">
    <property type="term" value="P:lipid metabolic process"/>
    <property type="evidence" value="ECO:0007669"/>
    <property type="project" value="InterPro"/>
</dbReference>
<evidence type="ECO:0000259" key="1">
    <source>
        <dbReference type="PROSITE" id="PS51704"/>
    </source>
</evidence>
<sequence length="327" mass="36968">MKKRKKLSKRKVWCIFLLFIAFIYVSNSSFLAKERSGKPVLLAHRGLAQTFRMEGITNDTCTAERIDRPEHSYLENTLPSMEAAFAAGADIAELDIKPTKDGKFAVFHDWTLDCRTNGTGMTKDYTMAELKKLDIGYGYTADHGKTYPFRGKGIGLMPSLDEVLERFPHRSLLIHIKSNDPHGGVQLAGKLAELPQKRLNKLTVYGGDEPIAALKKELPSLRVMSKEMMKSCLIPYMSAGWTGFIPGTCKHTQLHIPEKITPWLWGWPDRFLNRMDKANTRVIVTGESGSHFSSGFDTPEDIKRLPEDYTGGIWTNRIDRIAPLYEK</sequence>
<dbReference type="InterPro" id="IPR030395">
    <property type="entry name" value="GP_PDE_dom"/>
</dbReference>
<dbReference type="PANTHER" id="PTHR43805:SF1">
    <property type="entry name" value="GP-PDE DOMAIN-CONTAINING PROTEIN"/>
    <property type="match status" value="1"/>
</dbReference>
<dbReference type="RefSeq" id="WP_148958836.1">
    <property type="nucleotide sequence ID" value="NZ_QSND01000003.1"/>
</dbReference>
<accession>A0A5M8RPX6</accession>
<evidence type="ECO:0000313" key="2">
    <source>
        <dbReference type="EMBL" id="KAA6449588.1"/>
    </source>
</evidence>
<gene>
    <name evidence="2" type="ORF">DX927_17125</name>
</gene>
<comment type="caution">
    <text evidence="2">The sequence shown here is derived from an EMBL/GenBank/DDBJ whole genome shotgun (WGS) entry which is preliminary data.</text>
</comment>
<dbReference type="Gene3D" id="3.20.20.190">
    <property type="entry name" value="Phosphatidylinositol (PI) phosphodiesterase"/>
    <property type="match status" value="1"/>
</dbReference>
<reference evidence="2 3" key="1">
    <citation type="submission" date="2018-08" db="EMBL/GenBank/DDBJ databases">
        <title>Bacillus phenotypic plasticity.</title>
        <authorList>
            <person name="Hurtado E."/>
        </authorList>
    </citation>
    <scope>NUCLEOTIDE SEQUENCE [LARGE SCALE GENOMIC DNA]</scope>
    <source>
        <strain evidence="2 3">427</strain>
    </source>
</reference>
<dbReference type="STRING" id="1925020.BTA30_10475"/>
<dbReference type="SUPFAM" id="SSF51695">
    <property type="entry name" value="PLC-like phosphodiesterases"/>
    <property type="match status" value="1"/>
</dbReference>
<dbReference type="CDD" id="cd08613">
    <property type="entry name" value="GDPD_GDE4_like_1"/>
    <property type="match status" value="1"/>
</dbReference>
<dbReference type="Pfam" id="PF03009">
    <property type="entry name" value="GDPD"/>
    <property type="match status" value="1"/>
</dbReference>
<dbReference type="PANTHER" id="PTHR43805">
    <property type="entry name" value="GLYCEROPHOSPHORYL DIESTER PHOSPHODIESTERASE"/>
    <property type="match status" value="1"/>
</dbReference>
<dbReference type="PROSITE" id="PS51704">
    <property type="entry name" value="GP_PDE"/>
    <property type="match status" value="1"/>
</dbReference>
<dbReference type="EMBL" id="QSND01000003">
    <property type="protein sequence ID" value="KAA6449588.1"/>
    <property type="molecule type" value="Genomic_DNA"/>
</dbReference>
<protein>
    <submittedName>
        <fullName evidence="2">Glycerophosphodiester phosphodiesterase</fullName>
    </submittedName>
</protein>
<dbReference type="GO" id="GO:0008081">
    <property type="term" value="F:phosphoric diester hydrolase activity"/>
    <property type="evidence" value="ECO:0007669"/>
    <property type="project" value="InterPro"/>
</dbReference>
<evidence type="ECO:0000313" key="3">
    <source>
        <dbReference type="Proteomes" id="UP000324326"/>
    </source>
</evidence>
<feature type="domain" description="GP-PDE" evidence="1">
    <location>
        <begin position="56"/>
        <end position="325"/>
    </location>
</feature>
<dbReference type="Proteomes" id="UP000324326">
    <property type="component" value="Unassembled WGS sequence"/>
</dbReference>
<proteinExistence type="predicted"/>
<name>A0A5M8RPX6_9BACI</name>